<dbReference type="Pfam" id="PF00531">
    <property type="entry name" value="Death"/>
    <property type="match status" value="1"/>
</dbReference>
<dbReference type="GO" id="GO:0007165">
    <property type="term" value="P:signal transduction"/>
    <property type="evidence" value="ECO:0007669"/>
    <property type="project" value="InterPro"/>
</dbReference>
<proteinExistence type="predicted"/>
<dbReference type="SUPFAM" id="SSF47986">
    <property type="entry name" value="DEATH domain"/>
    <property type="match status" value="1"/>
</dbReference>
<dbReference type="PROSITE" id="PS50017">
    <property type="entry name" value="DEATH_DOMAIN"/>
    <property type="match status" value="1"/>
</dbReference>
<accession>A0A1X7TD15</accession>
<dbReference type="AlphaFoldDB" id="A0A1X7TD15"/>
<dbReference type="InterPro" id="IPR011029">
    <property type="entry name" value="DEATH-like_dom_sf"/>
</dbReference>
<dbReference type="InterPro" id="IPR000488">
    <property type="entry name" value="Death_dom"/>
</dbReference>
<evidence type="ECO:0000313" key="2">
    <source>
        <dbReference type="EnsemblMetazoa" id="Aqu2.1.12235_001"/>
    </source>
</evidence>
<sequence length="216" mass="24470">MASKNPLYSYQWTPDEVSNVVCLLEVCGFPQERWHELGLTLGLHKDTLDDIKKLYDTTDDCLTECLFKWLSRADEEELSTFGSLLDALKSMNENAAPEKLKEESLWLLKHYSGGIAETGCALNSLPDAPEEGLDPMTVTTEVLNIAEKMKKDEEQKIKTNFTTFTPLCYIKKGETDYCIRVMVDNGKIDICGQYCAGSVMRVKVKHVTEDDDQTFF</sequence>
<reference evidence="2" key="1">
    <citation type="submission" date="2017-05" db="UniProtKB">
        <authorList>
            <consortium name="EnsemblMetazoa"/>
        </authorList>
    </citation>
    <scope>IDENTIFICATION</scope>
</reference>
<name>A0A1X7TD15_AMPQE</name>
<protein>
    <recommendedName>
        <fullName evidence="1">Death domain-containing protein</fullName>
    </recommendedName>
</protein>
<dbReference type="EnsemblMetazoa" id="Aqu2.1.12235_001">
    <property type="protein sequence ID" value="Aqu2.1.12235_001"/>
    <property type="gene ID" value="Aqu2.1.12235"/>
</dbReference>
<dbReference type="InParanoid" id="A0A1X7TD15"/>
<dbReference type="Gene3D" id="1.10.533.10">
    <property type="entry name" value="Death Domain, Fas"/>
    <property type="match status" value="1"/>
</dbReference>
<feature type="domain" description="Death" evidence="1">
    <location>
        <begin position="32"/>
        <end position="104"/>
    </location>
</feature>
<dbReference type="CDD" id="cd01670">
    <property type="entry name" value="Death"/>
    <property type="match status" value="1"/>
</dbReference>
<organism evidence="2">
    <name type="scientific">Amphimedon queenslandica</name>
    <name type="common">Sponge</name>
    <dbReference type="NCBI Taxonomy" id="400682"/>
    <lineage>
        <taxon>Eukaryota</taxon>
        <taxon>Metazoa</taxon>
        <taxon>Porifera</taxon>
        <taxon>Demospongiae</taxon>
        <taxon>Heteroscleromorpha</taxon>
        <taxon>Haplosclerida</taxon>
        <taxon>Niphatidae</taxon>
        <taxon>Amphimedon</taxon>
    </lineage>
</organism>
<evidence type="ECO:0000259" key="1">
    <source>
        <dbReference type="PROSITE" id="PS50017"/>
    </source>
</evidence>